<dbReference type="InterPro" id="IPR016155">
    <property type="entry name" value="Mopterin_synth/thiamin_S_b"/>
</dbReference>
<reference evidence="1 2" key="1">
    <citation type="submission" date="2020-10" db="EMBL/GenBank/DDBJ databases">
        <title>Ca. Dormibacterota MAGs.</title>
        <authorList>
            <person name="Montgomery K."/>
        </authorList>
    </citation>
    <scope>NUCLEOTIDE SEQUENCE [LARGE SCALE GENOMIC DNA]</scope>
    <source>
        <strain evidence="1">SC8812_S17_18</strain>
    </source>
</reference>
<dbReference type="CDD" id="cd00754">
    <property type="entry name" value="Ubl_MoaD"/>
    <property type="match status" value="1"/>
</dbReference>
<accession>A0A934K176</accession>
<dbReference type="Proteomes" id="UP000606991">
    <property type="component" value="Unassembled WGS sequence"/>
</dbReference>
<dbReference type="InterPro" id="IPR003749">
    <property type="entry name" value="ThiS/MoaD-like"/>
</dbReference>
<dbReference type="SUPFAM" id="SSF54285">
    <property type="entry name" value="MoaD/ThiS"/>
    <property type="match status" value="1"/>
</dbReference>
<evidence type="ECO:0000313" key="2">
    <source>
        <dbReference type="Proteomes" id="UP000606991"/>
    </source>
</evidence>
<dbReference type="CDD" id="cd00756">
    <property type="entry name" value="MoaE"/>
    <property type="match status" value="1"/>
</dbReference>
<evidence type="ECO:0000313" key="1">
    <source>
        <dbReference type="EMBL" id="MBJ7593985.1"/>
    </source>
</evidence>
<name>A0A934K176_9BACT</name>
<dbReference type="InterPro" id="IPR012675">
    <property type="entry name" value="Beta-grasp_dom_sf"/>
</dbReference>
<protein>
    <submittedName>
        <fullName evidence="1">Molybdenum cofactor biosynthesis protein MoaE</fullName>
    </submittedName>
</protein>
<organism evidence="1 2">
    <name type="scientific">Candidatus Aeolococcus gillhamiae</name>
    <dbReference type="NCBI Taxonomy" id="3127015"/>
    <lineage>
        <taxon>Bacteria</taxon>
        <taxon>Bacillati</taxon>
        <taxon>Candidatus Dormiibacterota</taxon>
        <taxon>Candidatus Dormibacteria</taxon>
        <taxon>Candidatus Aeolococcales</taxon>
        <taxon>Candidatus Aeolococcaceae</taxon>
        <taxon>Candidatus Aeolococcus</taxon>
    </lineage>
</organism>
<dbReference type="SUPFAM" id="SSF54690">
    <property type="entry name" value="Molybdopterin synthase subunit MoaE"/>
    <property type="match status" value="1"/>
</dbReference>
<dbReference type="InterPro" id="IPR003448">
    <property type="entry name" value="Mopterin_biosynth_MoaE"/>
</dbReference>
<dbReference type="Pfam" id="PF02597">
    <property type="entry name" value="ThiS"/>
    <property type="match status" value="1"/>
</dbReference>
<dbReference type="Gene3D" id="3.10.20.30">
    <property type="match status" value="1"/>
</dbReference>
<dbReference type="Gene3D" id="3.90.1170.40">
    <property type="entry name" value="Molybdopterin biosynthesis MoaE subunit"/>
    <property type="match status" value="1"/>
</dbReference>
<dbReference type="PANTHER" id="PTHR23404">
    <property type="entry name" value="MOLYBDOPTERIN SYNTHASE RELATED"/>
    <property type="match status" value="1"/>
</dbReference>
<dbReference type="AlphaFoldDB" id="A0A934K176"/>
<comment type="caution">
    <text evidence="1">The sequence shown here is derived from an EMBL/GenBank/DDBJ whole genome shotgun (WGS) entry which is preliminary data.</text>
</comment>
<sequence length="244" mass="25378">MSEPLRAPAPPLPTLDSAIRVLLFGSLREQMGMEVLVPLAGGTVSDVWESVTARCAGSRPSRAGLRCARNLEYCSWDDVVQPGDELAFMPPVCGGSTDHDGITVALTGAPIDAGALLKGTGGDEDGAVACFVGRVRNHSNGAVIHALDYEAYAPMALSMMRTIARDARARHGLSTIVLVHRVGALAVGAVAVVVVASSAHRAAALDACSEVVEAVKADVPIWKREHTAAGARWVDARSAVGTHV</sequence>
<dbReference type="RefSeq" id="WP_337309802.1">
    <property type="nucleotide sequence ID" value="NZ_JAEKNS010000045.1"/>
</dbReference>
<dbReference type="Pfam" id="PF02391">
    <property type="entry name" value="MoaE"/>
    <property type="match status" value="1"/>
</dbReference>
<dbReference type="InterPro" id="IPR036563">
    <property type="entry name" value="MoaE_sf"/>
</dbReference>
<dbReference type="EMBL" id="JAEKNS010000045">
    <property type="protein sequence ID" value="MBJ7593985.1"/>
    <property type="molecule type" value="Genomic_DNA"/>
</dbReference>
<dbReference type="GO" id="GO:0006777">
    <property type="term" value="P:Mo-molybdopterin cofactor biosynthetic process"/>
    <property type="evidence" value="ECO:0007669"/>
    <property type="project" value="InterPro"/>
</dbReference>
<proteinExistence type="predicted"/>
<gene>
    <name evidence="1" type="ORF">JF886_03845</name>
</gene>